<evidence type="ECO:0000313" key="4">
    <source>
        <dbReference type="Proteomes" id="UP000636800"/>
    </source>
</evidence>
<organism evidence="3 4">
    <name type="scientific">Vanilla planifolia</name>
    <name type="common">Vanilla</name>
    <dbReference type="NCBI Taxonomy" id="51239"/>
    <lineage>
        <taxon>Eukaryota</taxon>
        <taxon>Viridiplantae</taxon>
        <taxon>Streptophyta</taxon>
        <taxon>Embryophyta</taxon>
        <taxon>Tracheophyta</taxon>
        <taxon>Spermatophyta</taxon>
        <taxon>Magnoliopsida</taxon>
        <taxon>Liliopsida</taxon>
        <taxon>Asparagales</taxon>
        <taxon>Orchidaceae</taxon>
        <taxon>Vanilloideae</taxon>
        <taxon>Vanilleae</taxon>
        <taxon>Vanilla</taxon>
    </lineage>
</organism>
<feature type="compositionally biased region" description="Polar residues" evidence="1">
    <location>
        <begin position="39"/>
        <end position="51"/>
    </location>
</feature>
<dbReference type="AlphaFoldDB" id="A0A835Q9I2"/>
<reference evidence="3 4" key="1">
    <citation type="journal article" date="2020" name="Nat. Food">
        <title>A phased Vanilla planifolia genome enables genetic improvement of flavour and production.</title>
        <authorList>
            <person name="Hasing T."/>
            <person name="Tang H."/>
            <person name="Brym M."/>
            <person name="Khazi F."/>
            <person name="Huang T."/>
            <person name="Chambers A.H."/>
        </authorList>
    </citation>
    <scope>NUCLEOTIDE SEQUENCE [LARGE SCALE GENOMIC DNA]</scope>
    <source>
        <tissue evidence="3">Leaf</tissue>
    </source>
</reference>
<protein>
    <recommendedName>
        <fullName evidence="5">ATP synthase F0 subunit 8</fullName>
    </recommendedName>
</protein>
<dbReference type="Proteomes" id="UP000636800">
    <property type="component" value="Unassembled WGS sequence"/>
</dbReference>
<comment type="caution">
    <text evidence="3">The sequence shown here is derived from an EMBL/GenBank/DDBJ whole genome shotgun (WGS) entry which is preliminary data.</text>
</comment>
<feature type="chain" id="PRO_5032435218" description="ATP synthase F0 subunit 8" evidence="2">
    <location>
        <begin position="17"/>
        <end position="76"/>
    </location>
</feature>
<proteinExistence type="predicted"/>
<evidence type="ECO:0000313" key="3">
    <source>
        <dbReference type="EMBL" id="KAG0466651.1"/>
    </source>
</evidence>
<keyword evidence="2" id="KW-0732">Signal</keyword>
<evidence type="ECO:0008006" key="5">
    <source>
        <dbReference type="Google" id="ProtNLM"/>
    </source>
</evidence>
<sequence>MAPILVLVSFFTLIFLLSNFQKLKRTRVGGGHFHRAQKDGQSWATSPSWVPSPTKPSIPCRKPTARSSTCAWAPSM</sequence>
<gene>
    <name evidence="3" type="ORF">HPP92_018231</name>
</gene>
<keyword evidence="4" id="KW-1185">Reference proteome</keyword>
<feature type="signal peptide" evidence="2">
    <location>
        <begin position="1"/>
        <end position="16"/>
    </location>
</feature>
<name>A0A835Q9I2_VANPL</name>
<dbReference type="OrthoDB" id="40902at2759"/>
<feature type="region of interest" description="Disordered" evidence="1">
    <location>
        <begin position="33"/>
        <end position="63"/>
    </location>
</feature>
<accession>A0A835Q9I2</accession>
<evidence type="ECO:0000256" key="2">
    <source>
        <dbReference type="SAM" id="SignalP"/>
    </source>
</evidence>
<evidence type="ECO:0000256" key="1">
    <source>
        <dbReference type="SAM" id="MobiDB-lite"/>
    </source>
</evidence>
<dbReference type="EMBL" id="JADCNL010000009">
    <property type="protein sequence ID" value="KAG0466651.1"/>
    <property type="molecule type" value="Genomic_DNA"/>
</dbReference>